<feature type="chain" id="PRO_5045224248" evidence="1">
    <location>
        <begin position="43"/>
        <end position="220"/>
    </location>
</feature>
<reference evidence="2 3" key="1">
    <citation type="submission" date="2020-01" db="EMBL/GenBank/DDBJ databases">
        <title>Microvirga sp. nov., an arsenate reduction bacterium isolated from Tibet hotspring sediments.</title>
        <authorList>
            <person name="Yuan C.-G."/>
        </authorList>
    </citation>
    <scope>NUCLEOTIDE SEQUENCE [LARGE SCALE GENOMIC DNA]</scope>
    <source>
        <strain evidence="2 3">SYSU G3D203</strain>
    </source>
</reference>
<dbReference type="Proteomes" id="UP000818323">
    <property type="component" value="Unassembled WGS sequence"/>
</dbReference>
<gene>
    <name evidence="2" type="ORF">GR303_16140</name>
</gene>
<sequence>MLPSNNAFPGLALSSHNSSRPAMFRCALLLTVTAALSSPAWADDCPNAQTAKLGFVLERQGTSAEVRPAPGHFVHVVNSYPGGKKQNVIYYRGFFPISRFDDTARSINVPVSDLRAVFPLEPKAKRALTYAPAQPDKVGALISLELTVTGEEQLQLGSCSYNVLVVRNRSLNAEGKVIGEHTDLYSPELGFVLAKRYEERGTQTTVRYQSIKPLGRVAPL</sequence>
<name>A0ABW9Z0L8_9HYPH</name>
<proteinExistence type="predicted"/>
<feature type="signal peptide" evidence="1">
    <location>
        <begin position="1"/>
        <end position="42"/>
    </location>
</feature>
<dbReference type="EMBL" id="JAAAXJ010000008">
    <property type="protein sequence ID" value="NBJ25888.1"/>
    <property type="molecule type" value="Genomic_DNA"/>
</dbReference>
<evidence type="ECO:0000256" key="1">
    <source>
        <dbReference type="SAM" id="SignalP"/>
    </source>
</evidence>
<keyword evidence="1" id="KW-0732">Signal</keyword>
<dbReference type="RefSeq" id="WP_161724106.1">
    <property type="nucleotide sequence ID" value="NZ_JAAAXI010000011.1"/>
</dbReference>
<evidence type="ECO:0000313" key="2">
    <source>
        <dbReference type="EMBL" id="NBJ25888.1"/>
    </source>
</evidence>
<organism evidence="2 3">
    <name type="scientific">Microvirga arsenatis</name>
    <dbReference type="NCBI Taxonomy" id="2692265"/>
    <lineage>
        <taxon>Bacteria</taxon>
        <taxon>Pseudomonadati</taxon>
        <taxon>Pseudomonadota</taxon>
        <taxon>Alphaproteobacteria</taxon>
        <taxon>Hyphomicrobiales</taxon>
        <taxon>Methylobacteriaceae</taxon>
        <taxon>Microvirga</taxon>
    </lineage>
</organism>
<keyword evidence="3" id="KW-1185">Reference proteome</keyword>
<comment type="caution">
    <text evidence="2">The sequence shown here is derived from an EMBL/GenBank/DDBJ whole genome shotgun (WGS) entry which is preliminary data.</text>
</comment>
<accession>A0ABW9Z0L8</accession>
<evidence type="ECO:0000313" key="3">
    <source>
        <dbReference type="Proteomes" id="UP000818323"/>
    </source>
</evidence>
<protein>
    <submittedName>
        <fullName evidence="2">Uncharacterized protein</fullName>
    </submittedName>
</protein>